<dbReference type="SMART" id="SM00042">
    <property type="entry name" value="CUB"/>
    <property type="match status" value="2"/>
</dbReference>
<dbReference type="Proteomes" id="UP001152795">
    <property type="component" value="Unassembled WGS sequence"/>
</dbReference>
<dbReference type="PANTHER" id="PTHR10127">
    <property type="entry name" value="DISCOIDIN, CUB, EGF, LAMININ , AND ZINC METALLOPROTEASE DOMAIN CONTAINING"/>
    <property type="match status" value="1"/>
</dbReference>
<dbReference type="InterPro" id="IPR035914">
    <property type="entry name" value="Sperma_CUB_dom_sf"/>
</dbReference>
<dbReference type="PROSITE" id="PS01180">
    <property type="entry name" value="CUB"/>
    <property type="match status" value="2"/>
</dbReference>
<dbReference type="Gene3D" id="2.60.120.290">
    <property type="entry name" value="Spermadhesin, CUB domain"/>
    <property type="match status" value="2"/>
</dbReference>
<dbReference type="SUPFAM" id="SSF55486">
    <property type="entry name" value="Metalloproteases ('zincins'), catalytic domain"/>
    <property type="match status" value="1"/>
</dbReference>
<dbReference type="SMART" id="SM00235">
    <property type="entry name" value="ZnMc"/>
    <property type="match status" value="1"/>
</dbReference>
<feature type="binding site" evidence="9">
    <location>
        <position position="135"/>
    </location>
    <ligand>
        <name>Zn(2+)</name>
        <dbReference type="ChEBI" id="CHEBI:29105"/>
        <note>catalytic</note>
    </ligand>
</feature>
<dbReference type="Pfam" id="PF01400">
    <property type="entry name" value="Astacin"/>
    <property type="match status" value="1"/>
</dbReference>
<dbReference type="CDD" id="cd00041">
    <property type="entry name" value="CUB"/>
    <property type="match status" value="2"/>
</dbReference>
<proteinExistence type="predicted"/>
<evidence type="ECO:0000256" key="1">
    <source>
        <dbReference type="ARBA" id="ARBA00022670"/>
    </source>
</evidence>
<organism evidence="11 12">
    <name type="scientific">Paramuricea clavata</name>
    <name type="common">Red gorgonian</name>
    <name type="synonym">Violescent sea-whip</name>
    <dbReference type="NCBI Taxonomy" id="317549"/>
    <lineage>
        <taxon>Eukaryota</taxon>
        <taxon>Metazoa</taxon>
        <taxon>Cnidaria</taxon>
        <taxon>Anthozoa</taxon>
        <taxon>Octocorallia</taxon>
        <taxon>Malacalcyonacea</taxon>
        <taxon>Plexauridae</taxon>
        <taxon>Paramuricea</taxon>
    </lineage>
</organism>
<dbReference type="InterPro" id="IPR036383">
    <property type="entry name" value="TSP1_rpt_sf"/>
</dbReference>
<dbReference type="InterPro" id="IPR000859">
    <property type="entry name" value="CUB_dom"/>
</dbReference>
<dbReference type="Pfam" id="PF00090">
    <property type="entry name" value="TSP_1"/>
    <property type="match status" value="2"/>
</dbReference>
<gene>
    <name evidence="11" type="ORF">PACLA_8A048061</name>
</gene>
<comment type="caution">
    <text evidence="8">Lacks conserved residue(s) required for the propagation of feature annotation.</text>
</comment>
<dbReference type="GO" id="GO:0008270">
    <property type="term" value="F:zinc ion binding"/>
    <property type="evidence" value="ECO:0007669"/>
    <property type="project" value="UniProtKB-UniRule"/>
</dbReference>
<dbReference type="GO" id="GO:0006508">
    <property type="term" value="P:proteolysis"/>
    <property type="evidence" value="ECO:0007669"/>
    <property type="project" value="UniProtKB-KW"/>
</dbReference>
<evidence type="ECO:0000256" key="6">
    <source>
        <dbReference type="ARBA" id="ARBA00023157"/>
    </source>
</evidence>
<dbReference type="InterPro" id="IPR034035">
    <property type="entry name" value="Astacin-like_dom"/>
</dbReference>
<dbReference type="PANTHER" id="PTHR10127:SF893">
    <property type="entry name" value="METALLOENDOPEPTIDASE"/>
    <property type="match status" value="1"/>
</dbReference>
<keyword evidence="12" id="KW-1185">Reference proteome</keyword>
<dbReference type="PRINTS" id="PR00480">
    <property type="entry name" value="ASTACIN"/>
</dbReference>
<dbReference type="PRINTS" id="PR01705">
    <property type="entry name" value="TSP1REPEAT"/>
</dbReference>
<evidence type="ECO:0000256" key="8">
    <source>
        <dbReference type="PROSITE-ProRule" id="PRU00059"/>
    </source>
</evidence>
<dbReference type="CDD" id="cd04280">
    <property type="entry name" value="ZnMc_astacin_like"/>
    <property type="match status" value="1"/>
</dbReference>
<keyword evidence="4 9" id="KW-0862">Zinc</keyword>
<evidence type="ECO:0000313" key="11">
    <source>
        <dbReference type="EMBL" id="CAB3997791.1"/>
    </source>
</evidence>
<accession>A0A7D9E1H9</accession>
<dbReference type="InterPro" id="IPR006026">
    <property type="entry name" value="Peptidase_Metallo"/>
</dbReference>
<dbReference type="EMBL" id="CACRXK020003188">
    <property type="protein sequence ID" value="CAB3997791.1"/>
    <property type="molecule type" value="Genomic_DNA"/>
</dbReference>
<protein>
    <recommendedName>
        <fullName evidence="10">Metalloendopeptidase</fullName>
        <ecNumber evidence="10">3.4.24.-</ecNumber>
    </recommendedName>
</protein>
<feature type="binding site" evidence="9">
    <location>
        <position position="131"/>
    </location>
    <ligand>
        <name>Zn(2+)</name>
        <dbReference type="ChEBI" id="CHEBI:29105"/>
        <note>catalytic</note>
    </ligand>
</feature>
<dbReference type="PROSITE" id="PS51864">
    <property type="entry name" value="ASTACIN"/>
    <property type="match status" value="1"/>
</dbReference>
<name>A0A7D9E1H9_PARCT</name>
<dbReference type="Gene3D" id="2.20.100.10">
    <property type="entry name" value="Thrombospondin type-1 (TSP1) repeat"/>
    <property type="match status" value="2"/>
</dbReference>
<comment type="cofactor">
    <cofactor evidence="9 10">
        <name>Zn(2+)</name>
        <dbReference type="ChEBI" id="CHEBI:29105"/>
    </cofactor>
    <text evidence="9 10">Binds 1 zinc ion per subunit.</text>
</comment>
<keyword evidence="2 9" id="KW-0479">Metal-binding</keyword>
<dbReference type="InterPro" id="IPR001506">
    <property type="entry name" value="Peptidase_M12A"/>
</dbReference>
<dbReference type="PROSITE" id="PS50092">
    <property type="entry name" value="TSP1"/>
    <property type="match status" value="2"/>
</dbReference>
<feature type="binding site" evidence="9">
    <location>
        <position position="141"/>
    </location>
    <ligand>
        <name>Zn(2+)</name>
        <dbReference type="ChEBI" id="CHEBI:29105"/>
        <note>catalytic</note>
    </ligand>
</feature>
<dbReference type="SMART" id="SM00209">
    <property type="entry name" value="TSP1"/>
    <property type="match status" value="2"/>
</dbReference>
<evidence type="ECO:0000313" key="12">
    <source>
        <dbReference type="Proteomes" id="UP001152795"/>
    </source>
</evidence>
<evidence type="ECO:0000256" key="3">
    <source>
        <dbReference type="ARBA" id="ARBA00022801"/>
    </source>
</evidence>
<keyword evidence="5 9" id="KW-0482">Metalloprotease</keyword>
<dbReference type="FunFam" id="2.60.120.290:FF:000005">
    <property type="entry name" value="Procollagen C-endopeptidase enhancer 1"/>
    <property type="match status" value="2"/>
</dbReference>
<evidence type="ECO:0000256" key="7">
    <source>
        <dbReference type="ARBA" id="ARBA00023180"/>
    </source>
</evidence>
<evidence type="ECO:0000256" key="10">
    <source>
        <dbReference type="RuleBase" id="RU361183"/>
    </source>
</evidence>
<dbReference type="AlphaFoldDB" id="A0A7D9E1H9"/>
<comment type="caution">
    <text evidence="11">The sequence shown here is derived from an EMBL/GenBank/DDBJ whole genome shotgun (WGS) entry which is preliminary data.</text>
</comment>
<dbReference type="OrthoDB" id="291007at2759"/>
<dbReference type="SUPFAM" id="SSF49854">
    <property type="entry name" value="Spermadhesin, CUB domain"/>
    <property type="match status" value="2"/>
</dbReference>
<evidence type="ECO:0000256" key="9">
    <source>
        <dbReference type="PROSITE-ProRule" id="PRU01211"/>
    </source>
</evidence>
<evidence type="ECO:0000256" key="4">
    <source>
        <dbReference type="ARBA" id="ARBA00022833"/>
    </source>
</evidence>
<reference evidence="11" key="1">
    <citation type="submission" date="2020-04" db="EMBL/GenBank/DDBJ databases">
        <authorList>
            <person name="Alioto T."/>
            <person name="Alioto T."/>
            <person name="Gomez Garrido J."/>
        </authorList>
    </citation>
    <scope>NUCLEOTIDE SEQUENCE</scope>
    <source>
        <strain evidence="11">A484AB</strain>
    </source>
</reference>
<keyword evidence="1 9" id="KW-0645">Protease</keyword>
<keyword evidence="3 9" id="KW-0378">Hydrolase</keyword>
<dbReference type="Pfam" id="PF00431">
    <property type="entry name" value="CUB"/>
    <property type="match status" value="2"/>
</dbReference>
<dbReference type="EC" id="3.4.24.-" evidence="10"/>
<dbReference type="GO" id="GO:0004222">
    <property type="term" value="F:metalloendopeptidase activity"/>
    <property type="evidence" value="ECO:0007669"/>
    <property type="project" value="UniProtKB-UniRule"/>
</dbReference>
<evidence type="ECO:0000256" key="2">
    <source>
        <dbReference type="ARBA" id="ARBA00022723"/>
    </source>
</evidence>
<feature type="active site" evidence="9">
    <location>
        <position position="132"/>
    </location>
</feature>
<keyword evidence="6" id="KW-1015">Disulfide bond</keyword>
<dbReference type="InterPro" id="IPR024079">
    <property type="entry name" value="MetalloPept_cat_dom_sf"/>
</dbReference>
<dbReference type="InterPro" id="IPR000884">
    <property type="entry name" value="TSP1_rpt"/>
</dbReference>
<dbReference type="FunFam" id="2.20.100.10:FF:000001">
    <property type="entry name" value="semaphorin-5A isoform X1"/>
    <property type="match status" value="2"/>
</dbReference>
<keyword evidence="7" id="KW-0325">Glycoprotein</keyword>
<dbReference type="SUPFAM" id="SSF82895">
    <property type="entry name" value="TSP-1 type 1 repeat"/>
    <property type="match status" value="2"/>
</dbReference>
<sequence>MRKLLGNGQYLDKLMNVHKFDIRLPPFRSGAGEGELDAAARDERKLWTKGVIPYIIHKTILDRSMFKTNLEKAIKEWKKYTCIKFRKKKSKDRDYVIFMYGVGCNADVGRKGGRQYVSLGRGCSDTSVIIHELGHVAGFWHEQNRPDRGRYVDIMWNNIIPDYRFAFDKYNKIRINSRNVTYDFKSIMHYGNYAFSSNRKATIVAKNSNVKDFGNIHLSPLDIKQANLVYNCPVKQTKFPKFPKDFKFSAQTIPGKHCVLLNEPKEKQQEPVYLCHNNTKKDAAISWSHAGKTTSLDCTHITSPYGEDRLGWWNDNYLCVANDSVYKFHWSENGPIAGLGCLGWPTKNESAGSKAFLCAKFFDGPIDGGWTAWSSWTRCNRVCGGGYQVQRRYCTNPVPKNYGKPCYGLDYNRRFCNVQKCSEPPIWPDDFMFKQFSHTPYDHNCVRVYERRAELTWKNYYFCSVGSKQRINMKWSDMGTQRGMRCLKVNEPQESSGWNDNYLCLPADSEYRFQWSHSGPIRGLACIKWFARNGSNGWNDNYLCGQQRQKVAAFAAVVKEAPPQATEDSSSTVAIHGAWSTWSSWSRCSKSCGQGYQRRNRTCNNPTPAKGGRPCPNGRMEAKRCLVTACPTSCHAVFTKNQGKLTSPQYPNYPQNSRCQWIIRMEKGKKIKVKFTYIRLKANRSRCSTDNIIVRNGENGKAPILKLFCSNKNSPVIVQSSGNVVTLQLRTSNNLRTGGFKAEWTSTNIRKEVPCGKLFTGNSGSFTSPLYPQKYPNKKECTWEIRVPLDRLLQVKFQDFNLEKHSKCSYDKVEIYDGGTLKSPKRTFCGDQNPGKV</sequence>
<dbReference type="Gene3D" id="3.40.390.10">
    <property type="entry name" value="Collagenase (Catalytic Domain)"/>
    <property type="match status" value="1"/>
</dbReference>
<evidence type="ECO:0000256" key="5">
    <source>
        <dbReference type="ARBA" id="ARBA00023049"/>
    </source>
</evidence>